<dbReference type="Proteomes" id="UP000739565">
    <property type="component" value="Unassembled WGS sequence"/>
</dbReference>
<dbReference type="PIRSF" id="PIRSF000774">
    <property type="entry name" value="RpoN"/>
    <property type="match status" value="1"/>
</dbReference>
<comment type="similarity">
    <text evidence="1 9">Belongs to the sigma-54 factor family.</text>
</comment>
<keyword evidence="7 9" id="KW-0238">DNA-binding</keyword>
<dbReference type="GO" id="GO:0003677">
    <property type="term" value="F:DNA binding"/>
    <property type="evidence" value="ECO:0007669"/>
    <property type="project" value="UniProtKB-KW"/>
</dbReference>
<dbReference type="Pfam" id="PF04963">
    <property type="entry name" value="Sigma54_CBD"/>
    <property type="match status" value="1"/>
</dbReference>
<dbReference type="GO" id="GO:0000428">
    <property type="term" value="C:DNA-directed RNA polymerase complex"/>
    <property type="evidence" value="ECO:0007669"/>
    <property type="project" value="UniProtKB-KW"/>
</dbReference>
<keyword evidence="4 9" id="KW-0548">Nucleotidyltransferase</keyword>
<dbReference type="Pfam" id="PF04552">
    <property type="entry name" value="Sigma54_DBD"/>
    <property type="match status" value="1"/>
</dbReference>
<evidence type="ECO:0000259" key="12">
    <source>
        <dbReference type="Pfam" id="PF04552"/>
    </source>
</evidence>
<dbReference type="NCBIfam" id="TIGR02395">
    <property type="entry name" value="rpoN_sigma"/>
    <property type="match status" value="1"/>
</dbReference>
<comment type="caution">
    <text evidence="14">The sequence shown here is derived from an EMBL/GenBank/DDBJ whole genome shotgun (WGS) entry which is preliminary data.</text>
</comment>
<sequence>MQNIVPMSRNFLELRLGQSLTLTPALQQSIKLLQLSALELEAEIARALAENPLLEQEGEGLQTPAAAAIAHPGDGPIYEGDAKEQAQAEADFASDERYDDSRSSERDRIEFSSEPRGSRDDDFPERPEPARESNLREHLLSQLGTTRLGARDAALVELLIEELNEDGFLASPLDEIASWMKPELGLEEEDFNAPLRMLQSFDPPGVGARDLAECLTLQVQFAEPDRFPELSEARIRELTRALCQRHLAVLATGNMAKLRELLACELEELRSVHAVILRLNPRPGSAWNKPAADFAVPDVIVRKTRKGWVASLNESIMPKLRVNALYAEALGSPRGGANSALHGQLQEARWMIRNVAQRFETILRVSEVIVHHQQGFFLKGWAAVRPLTLKDVAGELGMHESTISRATTQKFMVTPFGTVELKRFFSTGLATEGAEATSSTAVQMRIQVLINQEDRRRPLSDSQLAKLLDEDGITIARRTVAKYRELLRIPTAPLRKSQAGVG</sequence>
<evidence type="ECO:0000256" key="7">
    <source>
        <dbReference type="ARBA" id="ARBA00023125"/>
    </source>
</evidence>
<protein>
    <recommendedName>
        <fullName evidence="9">RNA polymerase sigma-54 factor</fullName>
    </recommendedName>
</protein>
<dbReference type="NCBIfam" id="NF009118">
    <property type="entry name" value="PRK12469.1"/>
    <property type="match status" value="1"/>
</dbReference>
<comment type="function">
    <text evidence="9">Sigma factors are initiation factors that promote the attachment of RNA polymerase to specific initiation sites and are then released.</text>
</comment>
<evidence type="ECO:0000313" key="15">
    <source>
        <dbReference type="Proteomes" id="UP000739565"/>
    </source>
</evidence>
<dbReference type="InterPro" id="IPR038709">
    <property type="entry name" value="RpoN_core-bd_sf"/>
</dbReference>
<evidence type="ECO:0000256" key="1">
    <source>
        <dbReference type="ARBA" id="ARBA00008798"/>
    </source>
</evidence>
<evidence type="ECO:0000256" key="2">
    <source>
        <dbReference type="ARBA" id="ARBA00022478"/>
    </source>
</evidence>
<dbReference type="EMBL" id="JAHXRI010000006">
    <property type="protein sequence ID" value="MBZ1349932.1"/>
    <property type="molecule type" value="Genomic_DNA"/>
</dbReference>
<evidence type="ECO:0000313" key="14">
    <source>
        <dbReference type="EMBL" id="MBZ1349932.1"/>
    </source>
</evidence>
<evidence type="ECO:0000256" key="3">
    <source>
        <dbReference type="ARBA" id="ARBA00022679"/>
    </source>
</evidence>
<feature type="compositionally biased region" description="Basic and acidic residues" evidence="11">
    <location>
        <begin position="94"/>
        <end position="136"/>
    </location>
</feature>
<evidence type="ECO:0000256" key="10">
    <source>
        <dbReference type="SAM" id="Coils"/>
    </source>
</evidence>
<evidence type="ECO:0000259" key="13">
    <source>
        <dbReference type="Pfam" id="PF04963"/>
    </source>
</evidence>
<dbReference type="GO" id="GO:0001216">
    <property type="term" value="F:DNA-binding transcription activator activity"/>
    <property type="evidence" value="ECO:0007669"/>
    <property type="project" value="InterPro"/>
</dbReference>
<keyword evidence="6 9" id="KW-0731">Sigma factor</keyword>
<evidence type="ECO:0000256" key="9">
    <source>
        <dbReference type="PIRNR" id="PIRNR000774"/>
    </source>
</evidence>
<dbReference type="PRINTS" id="PR00045">
    <property type="entry name" value="SIGMA54FCT"/>
</dbReference>
<keyword evidence="15" id="KW-1185">Reference proteome</keyword>
<feature type="domain" description="RNA polymerase sigma factor 54 DNA-binding" evidence="12">
    <location>
        <begin position="341"/>
        <end position="496"/>
    </location>
</feature>
<dbReference type="InterPro" id="IPR000394">
    <property type="entry name" value="RNA_pol_sigma_54"/>
</dbReference>
<dbReference type="Gene3D" id="1.10.10.60">
    <property type="entry name" value="Homeodomain-like"/>
    <property type="match status" value="1"/>
</dbReference>
<evidence type="ECO:0000256" key="11">
    <source>
        <dbReference type="SAM" id="MobiDB-lite"/>
    </source>
</evidence>
<keyword evidence="8 9" id="KW-0804">Transcription</keyword>
<dbReference type="PANTHER" id="PTHR32248:SF4">
    <property type="entry name" value="RNA POLYMERASE SIGMA-54 FACTOR"/>
    <property type="match status" value="1"/>
</dbReference>
<dbReference type="PROSITE" id="PS00717">
    <property type="entry name" value="SIGMA54_1"/>
    <property type="match status" value="1"/>
</dbReference>
<dbReference type="AlphaFoldDB" id="A0A953N921"/>
<reference evidence="14" key="1">
    <citation type="submission" date="2021-07" db="EMBL/GenBank/DDBJ databases">
        <title>New genus and species of the family Alcaligenaceae.</title>
        <authorList>
            <person name="Hahn M.W."/>
        </authorList>
    </citation>
    <scope>NUCLEOTIDE SEQUENCE</scope>
    <source>
        <strain evidence="14">LF4-65</strain>
    </source>
</reference>
<dbReference type="GO" id="GO:0006352">
    <property type="term" value="P:DNA-templated transcription initiation"/>
    <property type="evidence" value="ECO:0007669"/>
    <property type="project" value="InterPro"/>
</dbReference>
<keyword evidence="3 9" id="KW-0808">Transferase</keyword>
<evidence type="ECO:0000256" key="5">
    <source>
        <dbReference type="ARBA" id="ARBA00023015"/>
    </source>
</evidence>
<keyword evidence="5 9" id="KW-0805">Transcription regulation</keyword>
<dbReference type="InterPro" id="IPR007634">
    <property type="entry name" value="RNA_pol_sigma_54_DNA-bd"/>
</dbReference>
<keyword evidence="2 9" id="KW-0240">DNA-directed RNA polymerase</keyword>
<keyword evidence="10" id="KW-0175">Coiled coil</keyword>
<dbReference type="Pfam" id="PF00309">
    <property type="entry name" value="Sigma54_AID"/>
    <property type="match status" value="1"/>
</dbReference>
<feature type="coiled-coil region" evidence="10">
    <location>
        <begin position="30"/>
        <end position="57"/>
    </location>
</feature>
<dbReference type="Gene3D" id="1.10.10.1330">
    <property type="entry name" value="RNA polymerase sigma-54 factor, core-binding domain"/>
    <property type="match status" value="1"/>
</dbReference>
<evidence type="ECO:0000256" key="6">
    <source>
        <dbReference type="ARBA" id="ARBA00023082"/>
    </source>
</evidence>
<evidence type="ECO:0000256" key="4">
    <source>
        <dbReference type="ARBA" id="ARBA00022695"/>
    </source>
</evidence>
<evidence type="ECO:0000256" key="8">
    <source>
        <dbReference type="ARBA" id="ARBA00023163"/>
    </source>
</evidence>
<dbReference type="PANTHER" id="PTHR32248">
    <property type="entry name" value="RNA POLYMERASE SIGMA-54 FACTOR"/>
    <property type="match status" value="1"/>
</dbReference>
<dbReference type="PROSITE" id="PS00718">
    <property type="entry name" value="SIGMA54_2"/>
    <property type="match status" value="1"/>
</dbReference>
<name>A0A953N921_9BURK</name>
<accession>A0A953N921</accession>
<proteinExistence type="inferred from homology"/>
<feature type="domain" description="RNA polymerase sigma factor 54 core-binding" evidence="13">
    <location>
        <begin position="130"/>
        <end position="326"/>
    </location>
</feature>
<dbReference type="GO" id="GO:0016987">
    <property type="term" value="F:sigma factor activity"/>
    <property type="evidence" value="ECO:0007669"/>
    <property type="project" value="UniProtKB-KW"/>
</dbReference>
<dbReference type="InterPro" id="IPR007046">
    <property type="entry name" value="RNA_pol_sigma_54_core-bd"/>
</dbReference>
<gene>
    <name evidence="14" type="primary">rpoN</name>
    <name evidence="14" type="ORF">KZZ10_04675</name>
</gene>
<dbReference type="PROSITE" id="PS50044">
    <property type="entry name" value="SIGMA54_3"/>
    <property type="match status" value="1"/>
</dbReference>
<organism evidence="14 15">
    <name type="scientific">Zwartia hollandica</name>
    <dbReference type="NCBI Taxonomy" id="324606"/>
    <lineage>
        <taxon>Bacteria</taxon>
        <taxon>Pseudomonadati</taxon>
        <taxon>Pseudomonadota</taxon>
        <taxon>Betaproteobacteria</taxon>
        <taxon>Burkholderiales</taxon>
        <taxon>Alcaligenaceae</taxon>
        <taxon>Zwartia</taxon>
    </lineage>
</organism>
<dbReference type="GO" id="GO:0016779">
    <property type="term" value="F:nucleotidyltransferase activity"/>
    <property type="evidence" value="ECO:0007669"/>
    <property type="project" value="UniProtKB-KW"/>
</dbReference>
<feature type="region of interest" description="Disordered" evidence="11">
    <location>
        <begin position="69"/>
        <end position="136"/>
    </location>
</feature>